<evidence type="ECO:0000313" key="2">
    <source>
        <dbReference type="Proteomes" id="UP000198824"/>
    </source>
</evidence>
<dbReference type="OrthoDB" id="8481272at2"/>
<evidence type="ECO:0000313" key="1">
    <source>
        <dbReference type="EMBL" id="SFR97975.1"/>
    </source>
</evidence>
<protein>
    <recommendedName>
        <fullName evidence="3">NlpC/P60 family protein</fullName>
    </recommendedName>
</protein>
<gene>
    <name evidence="1" type="ORF">SAMN05192580_2232</name>
</gene>
<keyword evidence="2" id="KW-1185">Reference proteome</keyword>
<evidence type="ECO:0008006" key="3">
    <source>
        <dbReference type="Google" id="ProtNLM"/>
    </source>
</evidence>
<dbReference type="Proteomes" id="UP000198824">
    <property type="component" value="Unassembled WGS sequence"/>
</dbReference>
<name>A0A1I6L3B4_9SPHN</name>
<dbReference type="EMBL" id="FOZG01000002">
    <property type="protein sequence ID" value="SFR97975.1"/>
    <property type="molecule type" value="Genomic_DNA"/>
</dbReference>
<sequence length="123" mass="12516">MTEDAVARARALVGVRFRAQGRDPALGLDCVGVALAVAGVSRRGDYPRRLGDIAGAVAALDAAGLERVATGHAGDVMLIDAGARQLHLAVLVPGGHVHACARAGRVVEVPGPPAGQIIGCWRI</sequence>
<proteinExistence type="predicted"/>
<organism evidence="1 2">
    <name type="scientific">Sphingomonas jatrophae</name>
    <dbReference type="NCBI Taxonomy" id="1166337"/>
    <lineage>
        <taxon>Bacteria</taxon>
        <taxon>Pseudomonadati</taxon>
        <taxon>Pseudomonadota</taxon>
        <taxon>Alphaproteobacteria</taxon>
        <taxon>Sphingomonadales</taxon>
        <taxon>Sphingomonadaceae</taxon>
        <taxon>Sphingomonas</taxon>
    </lineage>
</organism>
<dbReference type="RefSeq" id="WP_093314564.1">
    <property type="nucleotide sequence ID" value="NZ_FOZG01000002.1"/>
</dbReference>
<reference evidence="1 2" key="1">
    <citation type="submission" date="2016-10" db="EMBL/GenBank/DDBJ databases">
        <authorList>
            <person name="de Groot N.N."/>
        </authorList>
    </citation>
    <scope>NUCLEOTIDE SEQUENCE [LARGE SCALE GENOMIC DNA]</scope>
    <source>
        <strain evidence="1 2">S5-249</strain>
    </source>
</reference>
<dbReference type="InterPro" id="IPR038765">
    <property type="entry name" value="Papain-like_cys_pep_sf"/>
</dbReference>
<dbReference type="AlphaFoldDB" id="A0A1I6L3B4"/>
<dbReference type="SUPFAM" id="SSF54001">
    <property type="entry name" value="Cysteine proteinases"/>
    <property type="match status" value="1"/>
</dbReference>
<dbReference type="STRING" id="1166337.SAMN05192580_2232"/>
<accession>A0A1I6L3B4</accession>
<dbReference type="Gene3D" id="3.90.1720.10">
    <property type="entry name" value="endopeptidase domain like (from Nostoc punctiforme)"/>
    <property type="match status" value="1"/>
</dbReference>